<dbReference type="EMBL" id="LGLK01000065">
    <property type="protein sequence ID" value="KPC15548.1"/>
    <property type="molecule type" value="Genomic_DNA"/>
</dbReference>
<keyword evidence="1" id="KW-0812">Transmembrane</keyword>
<sequence>MVIGILSLRLMPWIVHLAGLAGMILGVVLELLLAGYL</sequence>
<proteinExistence type="predicted"/>
<organism evidence="2 3">
    <name type="scientific">Pseudomonas amygdali pv. lachrymans</name>
    <name type="common">Pseudomonas syringae pv. lachrymans</name>
    <dbReference type="NCBI Taxonomy" id="53707"/>
    <lineage>
        <taxon>Bacteria</taxon>
        <taxon>Pseudomonadati</taxon>
        <taxon>Pseudomonadota</taxon>
        <taxon>Gammaproteobacteria</taxon>
        <taxon>Pseudomonadales</taxon>
        <taxon>Pseudomonadaceae</taxon>
        <taxon>Pseudomonas</taxon>
        <taxon>Pseudomonas amygdali</taxon>
    </lineage>
</organism>
<evidence type="ECO:0000313" key="2">
    <source>
        <dbReference type="EMBL" id="KPC15548.1"/>
    </source>
</evidence>
<dbReference type="Proteomes" id="UP000037943">
    <property type="component" value="Unassembled WGS sequence"/>
</dbReference>
<name>A0ABR5KMP6_PSEAV</name>
<protein>
    <submittedName>
        <fullName evidence="2">Uncharacterized protein</fullName>
    </submittedName>
</protein>
<reference evidence="2 3" key="2">
    <citation type="submission" date="2015-10" db="EMBL/GenBank/DDBJ databases">
        <title>Comparative genomics and high-throughput reverse genetic screens identify a new phytobacterial MAMP and an Arabidopsis receptor required for immune elicitation.</title>
        <authorList>
            <person name="Mott G.A."/>
            <person name="Thakur S."/>
            <person name="Wang P.W."/>
            <person name="Desveaux D."/>
            <person name="Guttman D.S."/>
        </authorList>
    </citation>
    <scope>NUCLEOTIDE SEQUENCE [LARGE SCALE GENOMIC DNA]</scope>
    <source>
        <strain evidence="2 3">107</strain>
    </source>
</reference>
<evidence type="ECO:0000313" key="3">
    <source>
        <dbReference type="Proteomes" id="UP000037943"/>
    </source>
</evidence>
<feature type="transmembrane region" description="Helical" evidence="1">
    <location>
        <begin position="13"/>
        <end position="36"/>
    </location>
</feature>
<comment type="caution">
    <text evidence="2">The sequence shown here is derived from an EMBL/GenBank/DDBJ whole genome shotgun (WGS) entry which is preliminary data.</text>
</comment>
<keyword evidence="1" id="KW-1133">Transmembrane helix</keyword>
<keyword evidence="3" id="KW-1185">Reference proteome</keyword>
<evidence type="ECO:0000256" key="1">
    <source>
        <dbReference type="SAM" id="Phobius"/>
    </source>
</evidence>
<keyword evidence="1" id="KW-0472">Membrane</keyword>
<reference evidence="2 3" key="1">
    <citation type="submission" date="2015-07" db="EMBL/GenBank/DDBJ databases">
        <authorList>
            <person name="O'Brien H.E."/>
            <person name="Thakur S."/>
            <person name="Gong Y."/>
            <person name="Wang P.W."/>
            <person name="Guttman D.S."/>
        </authorList>
    </citation>
    <scope>NUCLEOTIDE SEQUENCE [LARGE SCALE GENOMIC DNA]</scope>
    <source>
        <strain evidence="2 3">107</strain>
    </source>
</reference>
<gene>
    <name evidence="2" type="ORF">AC499_5960</name>
</gene>
<accession>A0ABR5KMP6</accession>